<dbReference type="SUPFAM" id="SSF52058">
    <property type="entry name" value="L domain-like"/>
    <property type="match status" value="1"/>
</dbReference>
<dbReference type="InterPro" id="IPR032675">
    <property type="entry name" value="LRR_dom_sf"/>
</dbReference>
<dbReference type="InterPro" id="IPR026906">
    <property type="entry name" value="LRR_5"/>
</dbReference>
<sequence>PSKAFKNNIHLSFVYGPQIQKINYHSFRGCKYLIRFISRSLREIGRYGFSKCSSLSEIDLLQLIELKEGGFLQCCGLMNVIFDQLQTLTTFCFSGCLGLRQIIGPNIKQIDELTFQHCNQTVNVVSNQALPKQESYYQGKQIRFQEILVDEFKERIVLHKQLKTSQNMLKIIRKLLQLQK</sequence>
<dbReference type="Pfam" id="PF13306">
    <property type="entry name" value="LRR_5"/>
    <property type="match status" value="1"/>
</dbReference>
<dbReference type="EMBL" id="GDID01002182">
    <property type="protein sequence ID" value="JAP94424.1"/>
    <property type="molecule type" value="Transcribed_RNA"/>
</dbReference>
<reference evidence="1" key="1">
    <citation type="submission" date="2015-07" db="EMBL/GenBank/DDBJ databases">
        <title>Adaptation to a free-living lifestyle via gene acquisitions in the diplomonad Trepomonas sp. PC1.</title>
        <authorList>
            <person name="Xu F."/>
            <person name="Jerlstrom-Hultqvist J."/>
            <person name="Kolisko M."/>
            <person name="Simpson A.G.B."/>
            <person name="Roger A.J."/>
            <person name="Svard S.G."/>
            <person name="Andersson J.O."/>
        </authorList>
    </citation>
    <scope>NUCLEOTIDE SEQUENCE</scope>
    <source>
        <strain evidence="1">PC1</strain>
    </source>
</reference>
<gene>
    <name evidence="1" type="ORF">TPC1_12929</name>
</gene>
<accession>A0A146KEW7</accession>
<evidence type="ECO:0000313" key="1">
    <source>
        <dbReference type="EMBL" id="JAP94424.1"/>
    </source>
</evidence>
<organism evidence="1">
    <name type="scientific">Trepomonas sp. PC1</name>
    <dbReference type="NCBI Taxonomy" id="1076344"/>
    <lineage>
        <taxon>Eukaryota</taxon>
        <taxon>Metamonada</taxon>
        <taxon>Diplomonadida</taxon>
        <taxon>Hexamitidae</taxon>
        <taxon>Hexamitinae</taxon>
        <taxon>Trepomonas</taxon>
    </lineage>
</organism>
<name>A0A146KEW7_9EUKA</name>
<protein>
    <submittedName>
        <fullName evidence="1">Leucine rich repeats-containing protein</fullName>
    </submittedName>
</protein>
<proteinExistence type="predicted"/>
<dbReference type="Gene3D" id="3.80.10.10">
    <property type="entry name" value="Ribonuclease Inhibitor"/>
    <property type="match status" value="1"/>
</dbReference>
<dbReference type="AlphaFoldDB" id="A0A146KEW7"/>
<feature type="non-terminal residue" evidence="1">
    <location>
        <position position="1"/>
    </location>
</feature>